<dbReference type="GO" id="GO:0004803">
    <property type="term" value="F:transposase activity"/>
    <property type="evidence" value="ECO:0007669"/>
    <property type="project" value="InterPro"/>
</dbReference>
<accession>A0A1I5FF44</accession>
<gene>
    <name evidence="3" type="ORF">SAMN05421741_12735</name>
</gene>
<dbReference type="PANTHER" id="PTHR33055">
    <property type="entry name" value="TRANSPOSASE FOR INSERTION SEQUENCE ELEMENT IS1111A"/>
    <property type="match status" value="1"/>
</dbReference>
<dbReference type="InterPro" id="IPR047650">
    <property type="entry name" value="Transpos_IS110"/>
</dbReference>
<dbReference type="Pfam" id="PF01548">
    <property type="entry name" value="DEDD_Tnp_IS110"/>
    <property type="match status" value="1"/>
</dbReference>
<evidence type="ECO:0000256" key="1">
    <source>
        <dbReference type="SAM" id="Coils"/>
    </source>
</evidence>
<dbReference type="Proteomes" id="UP000199036">
    <property type="component" value="Unassembled WGS sequence"/>
</dbReference>
<dbReference type="RefSeq" id="WP_091525756.1">
    <property type="nucleotide sequence ID" value="NZ_FOVI01000027.1"/>
</dbReference>
<feature type="domain" description="Transposase IS110-like N-terminal" evidence="2">
    <location>
        <begin position="6"/>
        <end position="151"/>
    </location>
</feature>
<dbReference type="GO" id="GO:0003677">
    <property type="term" value="F:DNA binding"/>
    <property type="evidence" value="ECO:0007669"/>
    <property type="project" value="InterPro"/>
</dbReference>
<evidence type="ECO:0000313" key="3">
    <source>
        <dbReference type="EMBL" id="SFO22357.1"/>
    </source>
</evidence>
<dbReference type="OrthoDB" id="964423at2"/>
<sequence length="203" mass="23649">MKNFNIGIDVCKDTLDFCMLEKDSRRKLQQGVIANKEKEILTWLKNLDKENVVVALEHTGHYGALLSWLLEEQLFTYYLINPLDLQRSLGLQRGKSDVVDAYRIADYIITSHHKLSPFKLPCESLRKLKALMTARERYVKMSVQIQNSLKAEMILSEKVALKQLIKLEQKQLKFIKNTIQDLEKQMMEIVKSSQDLNTTYTKI</sequence>
<dbReference type="EMBL" id="FOVI01000027">
    <property type="protein sequence ID" value="SFO22357.1"/>
    <property type="molecule type" value="Genomic_DNA"/>
</dbReference>
<reference evidence="4" key="1">
    <citation type="submission" date="2016-10" db="EMBL/GenBank/DDBJ databases">
        <authorList>
            <person name="Varghese N."/>
            <person name="Submissions S."/>
        </authorList>
    </citation>
    <scope>NUCLEOTIDE SEQUENCE [LARGE SCALE GENOMIC DNA]</scope>
    <source>
        <strain evidence="4">DS-12</strain>
    </source>
</reference>
<keyword evidence="1" id="KW-0175">Coiled coil</keyword>
<proteinExistence type="predicted"/>
<dbReference type="AlphaFoldDB" id="A0A1I5FF44"/>
<keyword evidence="4" id="KW-1185">Reference proteome</keyword>
<dbReference type="InterPro" id="IPR002525">
    <property type="entry name" value="Transp_IS110-like_N"/>
</dbReference>
<name>A0A1I5FF44_9FLAO</name>
<organism evidence="3 4">
    <name type="scientific">Paenimyroides ummariense</name>
    <dbReference type="NCBI Taxonomy" id="913024"/>
    <lineage>
        <taxon>Bacteria</taxon>
        <taxon>Pseudomonadati</taxon>
        <taxon>Bacteroidota</taxon>
        <taxon>Flavobacteriia</taxon>
        <taxon>Flavobacteriales</taxon>
        <taxon>Flavobacteriaceae</taxon>
        <taxon>Paenimyroides</taxon>
    </lineage>
</organism>
<dbReference type="GO" id="GO:0006313">
    <property type="term" value="P:DNA transposition"/>
    <property type="evidence" value="ECO:0007669"/>
    <property type="project" value="InterPro"/>
</dbReference>
<dbReference type="PANTHER" id="PTHR33055:SF3">
    <property type="entry name" value="PUTATIVE TRANSPOSASE FOR IS117-RELATED"/>
    <property type="match status" value="1"/>
</dbReference>
<feature type="coiled-coil region" evidence="1">
    <location>
        <begin position="165"/>
        <end position="199"/>
    </location>
</feature>
<evidence type="ECO:0000259" key="2">
    <source>
        <dbReference type="Pfam" id="PF01548"/>
    </source>
</evidence>
<protein>
    <submittedName>
        <fullName evidence="3">Transposase</fullName>
    </submittedName>
</protein>
<evidence type="ECO:0000313" key="4">
    <source>
        <dbReference type="Proteomes" id="UP000199036"/>
    </source>
</evidence>